<accession>A0ABT7LYP7</accession>
<name>A0ABT7LYP7_9CYAN</name>
<keyword evidence="2" id="KW-1185">Reference proteome</keyword>
<dbReference type="EMBL" id="JASVEJ010000024">
    <property type="protein sequence ID" value="MDL5057118.1"/>
    <property type="molecule type" value="Genomic_DNA"/>
</dbReference>
<sequence length="67" mass="7638">MLDVFPKDFLYNRGEWTGNNLIEFLIIFSDERTTDLTTAKAMQPASTTDLFLALFMLFIQDPSLSTA</sequence>
<gene>
    <name evidence="1" type="ORF">QQ055_06515</name>
</gene>
<evidence type="ECO:0000313" key="2">
    <source>
        <dbReference type="Proteomes" id="UP001230986"/>
    </source>
</evidence>
<protein>
    <submittedName>
        <fullName evidence="1">Uncharacterized protein</fullName>
    </submittedName>
</protein>
<reference evidence="1 2" key="1">
    <citation type="submission" date="2023-06" db="EMBL/GenBank/DDBJ databases">
        <title>Whole genome sequence of Oscillatoria calcuttensis NRMC-F 0142.</title>
        <authorList>
            <person name="Shakena Fathima T."/>
            <person name="Muralitharan G."/>
            <person name="Thajuddin N."/>
        </authorList>
    </citation>
    <scope>NUCLEOTIDE SEQUENCE [LARGE SCALE GENOMIC DNA]</scope>
    <source>
        <strain evidence="1 2">NRMC-F 0142</strain>
    </source>
</reference>
<dbReference type="Proteomes" id="UP001230986">
    <property type="component" value="Unassembled WGS sequence"/>
</dbReference>
<evidence type="ECO:0000313" key="1">
    <source>
        <dbReference type="EMBL" id="MDL5057118.1"/>
    </source>
</evidence>
<organism evidence="1 2">
    <name type="scientific">Geitlerinema calcuttense NRMC-F 0142</name>
    <dbReference type="NCBI Taxonomy" id="2922238"/>
    <lineage>
        <taxon>Bacteria</taxon>
        <taxon>Bacillati</taxon>
        <taxon>Cyanobacteriota</taxon>
        <taxon>Cyanophyceae</taxon>
        <taxon>Geitlerinematales</taxon>
        <taxon>Geitlerinemataceae</taxon>
        <taxon>Geitlerinema</taxon>
    </lineage>
</organism>
<comment type="caution">
    <text evidence="1">The sequence shown here is derived from an EMBL/GenBank/DDBJ whole genome shotgun (WGS) entry which is preliminary data.</text>
</comment>
<proteinExistence type="predicted"/>